<evidence type="ECO:0000256" key="2">
    <source>
        <dbReference type="ARBA" id="ARBA00022763"/>
    </source>
</evidence>
<dbReference type="Pfam" id="PF14520">
    <property type="entry name" value="HHH_5"/>
    <property type="match status" value="1"/>
</dbReference>
<dbReference type="SUPFAM" id="SSF46929">
    <property type="entry name" value="DNA helicase RuvA subunit, C-terminal domain"/>
    <property type="match status" value="1"/>
</dbReference>
<dbReference type="Pfam" id="PF01330">
    <property type="entry name" value="RuvA_N"/>
    <property type="match status" value="1"/>
</dbReference>
<dbReference type="Gene3D" id="1.10.150.20">
    <property type="entry name" value="5' to 3' exonuclease, C-terminal subdomain"/>
    <property type="match status" value="1"/>
</dbReference>
<dbReference type="InterPro" id="IPR013849">
    <property type="entry name" value="DNA_helicase_Holl-junc_RuvA_I"/>
</dbReference>
<proteinExistence type="inferred from homology"/>
<keyword evidence="8" id="KW-0347">Helicase</keyword>
<evidence type="ECO:0000256" key="1">
    <source>
        <dbReference type="ARBA" id="ARBA00022490"/>
    </source>
</evidence>
<comment type="subunit">
    <text evidence="6">Homotetramer. Forms an RuvA(8)-RuvB(12)-Holliday junction (HJ) complex. HJ DNA is sandwiched between 2 RuvA tetramers; dsDNA enters through RuvA and exits via RuvB. An RuvB hexamer assembles on each DNA strand where it exits the tetramer. Each RuvB hexamer is contacted by two RuvA subunits (via domain III) on 2 adjacent RuvB subunits; this complex drives branch migration. In the full resolvosome a probable DNA-RuvA(4)-RuvB(12)-RuvC(2) complex forms which resolves the HJ.</text>
</comment>
<dbReference type="GO" id="GO:0005737">
    <property type="term" value="C:cytoplasm"/>
    <property type="evidence" value="ECO:0007669"/>
    <property type="project" value="UniProtKB-SubCell"/>
</dbReference>
<keyword evidence="9" id="KW-1185">Reference proteome</keyword>
<keyword evidence="8" id="KW-0378">Hydrolase</keyword>
<dbReference type="GO" id="GO:0048476">
    <property type="term" value="C:Holliday junction resolvase complex"/>
    <property type="evidence" value="ECO:0007669"/>
    <property type="project" value="UniProtKB-UniRule"/>
</dbReference>
<keyword evidence="2 6" id="KW-0227">DNA damage</keyword>
<evidence type="ECO:0000313" key="9">
    <source>
        <dbReference type="Proteomes" id="UP000002939"/>
    </source>
</evidence>
<dbReference type="Gene3D" id="2.40.50.140">
    <property type="entry name" value="Nucleic acid-binding proteins"/>
    <property type="match status" value="1"/>
</dbReference>
<dbReference type="eggNOG" id="COG0632">
    <property type="taxonomic scope" value="Bacteria"/>
</dbReference>
<evidence type="ECO:0000256" key="4">
    <source>
        <dbReference type="ARBA" id="ARBA00023172"/>
    </source>
</evidence>
<evidence type="ECO:0000256" key="5">
    <source>
        <dbReference type="ARBA" id="ARBA00023204"/>
    </source>
</evidence>
<feature type="domain" description="Helix-hairpin-helix DNA-binding motif class 1" evidence="7">
    <location>
        <begin position="107"/>
        <end position="126"/>
    </location>
</feature>
<evidence type="ECO:0000256" key="3">
    <source>
        <dbReference type="ARBA" id="ARBA00023125"/>
    </source>
</evidence>
<keyword evidence="8" id="KW-0067">ATP-binding</keyword>
<keyword evidence="4 6" id="KW-0233">DNA recombination</keyword>
<sequence>MYEYLKGELVAIQPTYIVVENHGIGYQIMFANPYRIQLKLNEVIRVELQQIVREDSITLYGFLSDEEKELFQKLISVSGIGPKSAVSILANDDVNGFIQAVESGNITYLTKFPGVGKKTAQQIVLDLKGKFTNIVVEEVATPVVETATGIKQLEEAREALLGLGYSAKEITKVWKELEAAAPQTTQEALSIAFKLLMK</sequence>
<reference evidence="8" key="2">
    <citation type="submission" date="2011-10" db="EMBL/GenBank/DDBJ databases">
        <title>The Genome Sequence of Granulicatella elegans ATCC 700633.</title>
        <authorList>
            <consortium name="The Broad Institute Genome Sequencing Platform"/>
            <consortium name="The Broad Institute Genome Sequencing Center for Infectious Disease"/>
            <person name="Earl A."/>
            <person name="Ward D."/>
            <person name="Feldgarden M."/>
            <person name="Gevers D."/>
            <person name="Sibley C.D."/>
            <person name="Field T.R."/>
            <person name="Grinwis M."/>
            <person name="Eshaghurshan C.S."/>
            <person name="Surette M.G."/>
            <person name="Young S.K."/>
            <person name="Zeng Q."/>
            <person name="Gargeya S."/>
            <person name="Fitzgerald M."/>
            <person name="Haas B."/>
            <person name="Abouelleil A."/>
            <person name="Alvarado L."/>
            <person name="Arachchi H.M."/>
            <person name="Berlin A."/>
            <person name="Brown A."/>
            <person name="Chapman S.B."/>
            <person name="Chen Z."/>
            <person name="Dunbar C."/>
            <person name="Freedman E."/>
            <person name="Gearin G."/>
            <person name="Goldberg J."/>
            <person name="Griggs A."/>
            <person name="Gujja S."/>
            <person name="Heiman D."/>
            <person name="Howarth C."/>
            <person name="Larson L."/>
            <person name="Lui A."/>
            <person name="MacDonald P.J.P."/>
            <person name="Montmayeur A."/>
            <person name="Murphy C."/>
            <person name="Neiman D."/>
            <person name="Pearson M."/>
            <person name="Priest M."/>
            <person name="Roberts A."/>
            <person name="Saif S."/>
            <person name="Shea T."/>
            <person name="Shenoy N."/>
            <person name="Sisk P."/>
            <person name="Stolte C."/>
            <person name="Sykes S."/>
            <person name="Wortman J."/>
            <person name="Nusbaum C."/>
            <person name="Birren B."/>
        </authorList>
    </citation>
    <scope>NUCLEOTIDE SEQUENCE [LARGE SCALE GENOMIC DNA]</scope>
    <source>
        <strain evidence="8">ATCC 700633</strain>
    </source>
</reference>
<dbReference type="InterPro" id="IPR011114">
    <property type="entry name" value="RuvA_C"/>
</dbReference>
<dbReference type="GO" id="GO:0009378">
    <property type="term" value="F:four-way junction helicase activity"/>
    <property type="evidence" value="ECO:0007669"/>
    <property type="project" value="InterPro"/>
</dbReference>
<keyword evidence="1 6" id="KW-0963">Cytoplasm</keyword>
<protein>
    <recommendedName>
        <fullName evidence="6">Holliday junction branch migration complex subunit RuvA</fullName>
    </recommendedName>
</protein>
<dbReference type="GO" id="GO:0006281">
    <property type="term" value="P:DNA repair"/>
    <property type="evidence" value="ECO:0007669"/>
    <property type="project" value="UniProtKB-UniRule"/>
</dbReference>
<dbReference type="InterPro" id="IPR036267">
    <property type="entry name" value="RuvA_C_sf"/>
</dbReference>
<comment type="caution">
    <text evidence="8">The sequence shown here is derived from an EMBL/GenBank/DDBJ whole genome shotgun (WGS) entry which is preliminary data.</text>
</comment>
<organism evidence="8 9">
    <name type="scientific">Granulicatella elegans ATCC 700633</name>
    <dbReference type="NCBI Taxonomy" id="626369"/>
    <lineage>
        <taxon>Bacteria</taxon>
        <taxon>Bacillati</taxon>
        <taxon>Bacillota</taxon>
        <taxon>Bacilli</taxon>
        <taxon>Lactobacillales</taxon>
        <taxon>Carnobacteriaceae</taxon>
        <taxon>Granulicatella</taxon>
    </lineage>
</organism>
<dbReference type="GO" id="GO:0005524">
    <property type="term" value="F:ATP binding"/>
    <property type="evidence" value="ECO:0007669"/>
    <property type="project" value="InterPro"/>
</dbReference>
<dbReference type="InterPro" id="IPR000085">
    <property type="entry name" value="RuvA"/>
</dbReference>
<dbReference type="SUPFAM" id="SSF47781">
    <property type="entry name" value="RuvA domain 2-like"/>
    <property type="match status" value="1"/>
</dbReference>
<dbReference type="InterPro" id="IPR010994">
    <property type="entry name" value="RuvA_2-like"/>
</dbReference>
<keyword evidence="5 6" id="KW-0234">DNA repair</keyword>
<comment type="function">
    <text evidence="6">The RuvA-RuvB-RuvC complex processes Holliday junction (HJ) DNA during genetic recombination and DNA repair, while the RuvA-RuvB complex plays an important role in the rescue of blocked DNA replication forks via replication fork reversal (RFR). RuvA specifically binds to HJ cruciform DNA, conferring on it an open structure. The RuvB hexamer acts as an ATP-dependent pump, pulling dsDNA into and through the RuvAB complex. HJ branch migration allows RuvC to scan DNA until it finds its consensus sequence, where it cleaves and resolves the cruciform DNA.</text>
</comment>
<comment type="subcellular location">
    <subcellularLocation>
        <location evidence="6">Cytoplasm</location>
    </subcellularLocation>
</comment>
<dbReference type="GO" id="GO:0009379">
    <property type="term" value="C:Holliday junction helicase complex"/>
    <property type="evidence" value="ECO:0007669"/>
    <property type="project" value="InterPro"/>
</dbReference>
<dbReference type="STRING" id="626369.HMPREF0446_00229"/>
<evidence type="ECO:0000256" key="6">
    <source>
        <dbReference type="HAMAP-Rule" id="MF_00031"/>
    </source>
</evidence>
<keyword evidence="8" id="KW-0547">Nucleotide-binding</keyword>
<name>D0BJU4_9LACT</name>
<dbReference type="InterPro" id="IPR012340">
    <property type="entry name" value="NA-bd_OB-fold"/>
</dbReference>
<evidence type="ECO:0000313" key="8">
    <source>
        <dbReference type="EMBL" id="EEW93347.1"/>
    </source>
</evidence>
<reference evidence="8" key="1">
    <citation type="submission" date="2009-09" db="EMBL/GenBank/DDBJ databases">
        <authorList>
            <consortium name="The Broad Institute Genome Sequencing Platform"/>
            <person name="Ward D."/>
            <person name="Feldgarden M."/>
            <person name="Earl A."/>
            <person name="Young S.K."/>
            <person name="Zeng Q."/>
            <person name="Koehrsen M."/>
            <person name="Alvarado L."/>
            <person name="Berlin A."/>
            <person name="Bochicchio J."/>
            <person name="Borenstein D."/>
            <person name="Chapman S.B."/>
            <person name="Chen Z."/>
            <person name="Engels R."/>
            <person name="Freedman E."/>
            <person name="Gellesch M."/>
            <person name="Goldberg J."/>
            <person name="Griggs A."/>
            <person name="Gujja S."/>
            <person name="Heilman E."/>
            <person name="Heiman D."/>
            <person name="Hepburn T."/>
            <person name="Howarth C."/>
            <person name="Jen D."/>
            <person name="Larson L."/>
            <person name="Lewis B."/>
            <person name="Mehta T."/>
            <person name="Park D."/>
            <person name="Pearson M."/>
            <person name="Roberts A."/>
            <person name="Saif S."/>
            <person name="Shea T."/>
            <person name="Shenoy N."/>
            <person name="Sisk P."/>
            <person name="Stolte C."/>
            <person name="Sykes S."/>
            <person name="Thomson T."/>
            <person name="Walk T."/>
            <person name="White J."/>
            <person name="Yandava C."/>
            <person name="Sibley C.D."/>
            <person name="Field T.R."/>
            <person name="Grinwis M."/>
            <person name="Eshaghurshan C.S."/>
            <person name="Surette M.G."/>
            <person name="Haas B."/>
            <person name="Nusbaum C."/>
            <person name="Birren B."/>
        </authorList>
    </citation>
    <scope>NUCLEOTIDE SEQUENCE [LARGE SCALE GENOMIC DNA]</scope>
    <source>
        <strain evidence="8">ATCC 700633</strain>
    </source>
</reference>
<gene>
    <name evidence="6" type="primary">ruvA</name>
    <name evidence="8" type="ORF">HMPREF0446_00229</name>
</gene>
<dbReference type="Pfam" id="PF07499">
    <property type="entry name" value="RuvA_C"/>
    <property type="match status" value="1"/>
</dbReference>
<feature type="domain" description="Helix-hairpin-helix DNA-binding motif class 1" evidence="7">
    <location>
        <begin position="72"/>
        <end position="91"/>
    </location>
</feature>
<dbReference type="HAMAP" id="MF_00031">
    <property type="entry name" value="DNA_HJ_migration_RuvA"/>
    <property type="match status" value="1"/>
</dbReference>
<dbReference type="OrthoDB" id="5293449at2"/>
<dbReference type="EMBL" id="ACRF02000014">
    <property type="protein sequence ID" value="EEW93347.1"/>
    <property type="molecule type" value="Genomic_DNA"/>
</dbReference>
<dbReference type="SUPFAM" id="SSF50249">
    <property type="entry name" value="Nucleic acid-binding proteins"/>
    <property type="match status" value="1"/>
</dbReference>
<dbReference type="GO" id="GO:0000400">
    <property type="term" value="F:four-way junction DNA binding"/>
    <property type="evidence" value="ECO:0007669"/>
    <property type="project" value="UniProtKB-UniRule"/>
</dbReference>
<dbReference type="InterPro" id="IPR003583">
    <property type="entry name" value="Hlx-hairpin-Hlx_DNA-bd_motif"/>
</dbReference>
<dbReference type="NCBIfam" id="TIGR00084">
    <property type="entry name" value="ruvA"/>
    <property type="match status" value="1"/>
</dbReference>
<dbReference type="HOGENOM" id="CLU_087936_1_0_9"/>
<dbReference type="SMART" id="SM00278">
    <property type="entry name" value="HhH1"/>
    <property type="match status" value="2"/>
</dbReference>
<dbReference type="GO" id="GO:0006310">
    <property type="term" value="P:DNA recombination"/>
    <property type="evidence" value="ECO:0007669"/>
    <property type="project" value="UniProtKB-UniRule"/>
</dbReference>
<feature type="region of interest" description="Domain III" evidence="6">
    <location>
        <begin position="148"/>
        <end position="198"/>
    </location>
</feature>
<comment type="domain">
    <text evidence="6">Has three domains with a flexible linker between the domains II and III and assumes an 'L' shape. Domain III is highly mobile and contacts RuvB.</text>
</comment>
<keyword evidence="3 6" id="KW-0238">DNA-binding</keyword>
<dbReference type="AlphaFoldDB" id="D0BJU4"/>
<dbReference type="Proteomes" id="UP000002939">
    <property type="component" value="Unassembled WGS sequence"/>
</dbReference>
<evidence type="ECO:0000259" key="7">
    <source>
        <dbReference type="SMART" id="SM00278"/>
    </source>
</evidence>
<accession>D0BJU4</accession>
<dbReference type="CDD" id="cd14332">
    <property type="entry name" value="UBA_RuvA_C"/>
    <property type="match status" value="1"/>
</dbReference>
<comment type="caution">
    <text evidence="6">Lacks conserved residue(s) required for the propagation of feature annotation.</text>
</comment>
<dbReference type="RefSeq" id="WP_006702503.1">
    <property type="nucleotide sequence ID" value="NZ_KI391971.1"/>
</dbReference>
<comment type="similarity">
    <text evidence="6">Belongs to the RuvA family.</text>
</comment>